<dbReference type="Proteomes" id="UP001209878">
    <property type="component" value="Unassembled WGS sequence"/>
</dbReference>
<keyword evidence="2" id="KW-1185">Reference proteome</keyword>
<reference evidence="1" key="1">
    <citation type="journal article" date="2023" name="Mol. Biol. Evol.">
        <title>Third-Generation Sequencing Reveals the Adaptive Role of the Epigenome in Three Deep-Sea Polychaetes.</title>
        <authorList>
            <person name="Perez M."/>
            <person name="Aroh O."/>
            <person name="Sun Y."/>
            <person name="Lan Y."/>
            <person name="Juniper S.K."/>
            <person name="Young C.R."/>
            <person name="Angers B."/>
            <person name="Qian P.Y."/>
        </authorList>
    </citation>
    <scope>NUCLEOTIDE SEQUENCE</scope>
    <source>
        <strain evidence="1">R07B-5</strain>
    </source>
</reference>
<name>A0AAD9KVL5_RIDPI</name>
<accession>A0AAD9KVL5</accession>
<evidence type="ECO:0000313" key="2">
    <source>
        <dbReference type="Proteomes" id="UP001209878"/>
    </source>
</evidence>
<gene>
    <name evidence="1" type="ORF">NP493_559g01053</name>
</gene>
<dbReference type="EMBL" id="JAODUO010000558">
    <property type="protein sequence ID" value="KAK2178160.1"/>
    <property type="molecule type" value="Genomic_DNA"/>
</dbReference>
<sequence length="210" mass="23430">MTRRKSHKCLLPVAGCDNDLDQTLLDGFLTNAQSQAVLEHYRELAAVTADNISQMKVVIEKLEKRATSESAGKGQKEVLPACLSIDYMKNLVPLGPAEPGMRLLKSVTVSTKSADSEEFVSEAGSKKWKLPVDTDHDSGETKYGILNMGWTTHVPMATVDAHRRDNELSHILTGTEARVSHQPERHRDSHERSRYVLGHFHHVIRVPETL</sequence>
<comment type="caution">
    <text evidence="1">The sequence shown here is derived from an EMBL/GenBank/DDBJ whole genome shotgun (WGS) entry which is preliminary data.</text>
</comment>
<proteinExistence type="predicted"/>
<dbReference type="AlphaFoldDB" id="A0AAD9KVL5"/>
<organism evidence="1 2">
    <name type="scientific">Ridgeia piscesae</name>
    <name type="common">Tubeworm</name>
    <dbReference type="NCBI Taxonomy" id="27915"/>
    <lineage>
        <taxon>Eukaryota</taxon>
        <taxon>Metazoa</taxon>
        <taxon>Spiralia</taxon>
        <taxon>Lophotrochozoa</taxon>
        <taxon>Annelida</taxon>
        <taxon>Polychaeta</taxon>
        <taxon>Sedentaria</taxon>
        <taxon>Canalipalpata</taxon>
        <taxon>Sabellida</taxon>
        <taxon>Siboglinidae</taxon>
        <taxon>Ridgeia</taxon>
    </lineage>
</organism>
<evidence type="ECO:0000313" key="1">
    <source>
        <dbReference type="EMBL" id="KAK2178160.1"/>
    </source>
</evidence>
<protein>
    <submittedName>
        <fullName evidence="1">Uncharacterized protein</fullName>
    </submittedName>
</protein>